<comment type="caution">
    <text evidence="4">The sequence shown here is derived from an EMBL/GenBank/DDBJ whole genome shotgun (WGS) entry which is preliminary data.</text>
</comment>
<organism evidence="4 5">
    <name type="scientific">Mytilus edulis</name>
    <name type="common">Blue mussel</name>
    <dbReference type="NCBI Taxonomy" id="6550"/>
    <lineage>
        <taxon>Eukaryota</taxon>
        <taxon>Metazoa</taxon>
        <taxon>Spiralia</taxon>
        <taxon>Lophotrochozoa</taxon>
        <taxon>Mollusca</taxon>
        <taxon>Bivalvia</taxon>
        <taxon>Autobranchia</taxon>
        <taxon>Pteriomorphia</taxon>
        <taxon>Mytilida</taxon>
        <taxon>Mytiloidea</taxon>
        <taxon>Mytilidae</taxon>
        <taxon>Mytilinae</taxon>
        <taxon>Mytilus</taxon>
    </lineage>
</organism>
<proteinExistence type="predicted"/>
<sequence length="180" mass="20407">MVSKSTRKIEDSHDEDDLSPLLPLDSSLLSEATILIKEYSFNLEEDQVTDIDDSGVWGQFFRRKGSSWALDEIKYFIMEKDIIKTLQPPDLVQLGGGRRGDVNLAKVLKFATSVEEEPILGFTLHPSLHFSERKSHLPTGNTCINRLMLTVPENGGKLPEEDVLFNFFDYAFCNAYYGLQ</sequence>
<dbReference type="Pfam" id="PF00632">
    <property type="entry name" value="HECT"/>
    <property type="match status" value="1"/>
</dbReference>
<dbReference type="Proteomes" id="UP000683360">
    <property type="component" value="Unassembled WGS sequence"/>
</dbReference>
<dbReference type="Gene3D" id="3.30.2410.10">
    <property type="entry name" value="Hect, E3 ligase catalytic domain"/>
    <property type="match status" value="1"/>
</dbReference>
<feature type="domain" description="HECT" evidence="3">
    <location>
        <begin position="106"/>
        <end position="149"/>
    </location>
</feature>
<accession>A0A8S3TTZ2</accession>
<evidence type="ECO:0000256" key="2">
    <source>
        <dbReference type="PROSITE-ProRule" id="PRU00104"/>
    </source>
</evidence>
<keyword evidence="5" id="KW-1185">Reference proteome</keyword>
<feature type="active site" description="Glycyl thioester intermediate" evidence="2">
    <location>
        <position position="143"/>
    </location>
</feature>
<dbReference type="GO" id="GO:0004842">
    <property type="term" value="F:ubiquitin-protein transferase activity"/>
    <property type="evidence" value="ECO:0007669"/>
    <property type="project" value="InterPro"/>
</dbReference>
<dbReference type="InterPro" id="IPR000569">
    <property type="entry name" value="HECT_dom"/>
</dbReference>
<protein>
    <recommendedName>
        <fullName evidence="3">HECT domain-containing protein</fullName>
    </recommendedName>
</protein>
<evidence type="ECO:0000313" key="5">
    <source>
        <dbReference type="Proteomes" id="UP000683360"/>
    </source>
</evidence>
<reference evidence="4" key="1">
    <citation type="submission" date="2021-03" db="EMBL/GenBank/DDBJ databases">
        <authorList>
            <person name="Bekaert M."/>
        </authorList>
    </citation>
    <scope>NUCLEOTIDE SEQUENCE</scope>
</reference>
<dbReference type="EMBL" id="CAJPWZ010002220">
    <property type="protein sequence ID" value="CAG2233891.1"/>
    <property type="molecule type" value="Genomic_DNA"/>
</dbReference>
<gene>
    <name evidence="4" type="ORF">MEDL_46536</name>
</gene>
<evidence type="ECO:0000256" key="1">
    <source>
        <dbReference type="ARBA" id="ARBA00022786"/>
    </source>
</evidence>
<dbReference type="InterPro" id="IPR035983">
    <property type="entry name" value="Hect_E3_ubiquitin_ligase"/>
</dbReference>
<dbReference type="OrthoDB" id="5988645at2759"/>
<dbReference type="SUPFAM" id="SSF56204">
    <property type="entry name" value="Hect, E3 ligase catalytic domain"/>
    <property type="match status" value="1"/>
</dbReference>
<keyword evidence="1 2" id="KW-0833">Ubl conjugation pathway</keyword>
<name>A0A8S3TTZ2_MYTED</name>
<evidence type="ECO:0000259" key="3">
    <source>
        <dbReference type="PROSITE" id="PS50237"/>
    </source>
</evidence>
<dbReference type="AlphaFoldDB" id="A0A8S3TTZ2"/>
<evidence type="ECO:0000313" key="4">
    <source>
        <dbReference type="EMBL" id="CAG2233891.1"/>
    </source>
</evidence>
<dbReference type="PROSITE" id="PS50237">
    <property type="entry name" value="HECT"/>
    <property type="match status" value="1"/>
</dbReference>